<comment type="caution">
    <text evidence="1">The sequence shown here is derived from an EMBL/GenBank/DDBJ whole genome shotgun (WGS) entry which is preliminary data.</text>
</comment>
<dbReference type="AlphaFoldDB" id="A0AAV3U0D7"/>
<proteinExistence type="predicted"/>
<evidence type="ECO:0000313" key="2">
    <source>
        <dbReference type="Proteomes" id="UP001409585"/>
    </source>
</evidence>
<gene>
    <name evidence="1" type="ORF">GCM10025791_15280</name>
</gene>
<accession>A0AAV3U0D7</accession>
<evidence type="ECO:0008006" key="3">
    <source>
        <dbReference type="Google" id="ProtNLM"/>
    </source>
</evidence>
<dbReference type="Gene3D" id="3.40.50.1110">
    <property type="entry name" value="SGNH hydrolase"/>
    <property type="match status" value="1"/>
</dbReference>
<dbReference type="PROSITE" id="PS51257">
    <property type="entry name" value="PROKAR_LIPOPROTEIN"/>
    <property type="match status" value="1"/>
</dbReference>
<dbReference type="SUPFAM" id="SSF52266">
    <property type="entry name" value="SGNH hydrolase"/>
    <property type="match status" value="1"/>
</dbReference>
<dbReference type="EMBL" id="BAABLX010000009">
    <property type="protein sequence ID" value="GAA4938290.1"/>
    <property type="molecule type" value="Genomic_DNA"/>
</dbReference>
<reference evidence="2" key="1">
    <citation type="journal article" date="2019" name="Int. J. Syst. Evol. Microbiol.">
        <title>The Global Catalogue of Microorganisms (GCM) 10K type strain sequencing project: providing services to taxonomists for standard genome sequencing and annotation.</title>
        <authorList>
            <consortium name="The Broad Institute Genomics Platform"/>
            <consortium name="The Broad Institute Genome Sequencing Center for Infectious Disease"/>
            <person name="Wu L."/>
            <person name="Ma J."/>
        </authorList>
    </citation>
    <scope>NUCLEOTIDE SEQUENCE [LARGE SCALE GENOMIC DNA]</scope>
    <source>
        <strain evidence="2">JCM 19134</strain>
    </source>
</reference>
<evidence type="ECO:0000313" key="1">
    <source>
        <dbReference type="EMBL" id="GAA4938290.1"/>
    </source>
</evidence>
<dbReference type="RefSeq" id="WP_345419597.1">
    <property type="nucleotide sequence ID" value="NZ_AP031496.1"/>
</dbReference>
<dbReference type="InterPro" id="IPR036514">
    <property type="entry name" value="SGNH_hydro_sf"/>
</dbReference>
<organism evidence="1 2">
    <name type="scientific">Halioxenophilus aromaticivorans</name>
    <dbReference type="NCBI Taxonomy" id="1306992"/>
    <lineage>
        <taxon>Bacteria</taxon>
        <taxon>Pseudomonadati</taxon>
        <taxon>Pseudomonadota</taxon>
        <taxon>Gammaproteobacteria</taxon>
        <taxon>Alteromonadales</taxon>
        <taxon>Alteromonadaceae</taxon>
        <taxon>Halioxenophilus</taxon>
    </lineage>
</organism>
<sequence length="272" mass="30217">MRIKTVLVAAAASLLVGCFTPKSQWLAVQQPGARSPGDYSGLESFLATPKLVTAGQVKRWCRQKSPVRVLIWGQSIAEQFSAEAIKQQLQSTRDGCEFEVRNAARGGCVAQCLTGEIPWRAGGVAQPVDYFAKDVIPFRPQLVIFHVYGSHIAYNELMARFHQETKARVLLLTDHISAQPDTQSWSDTMAWQHLPAIAADHGFVIADSRLAWRQYLYETNLPPQALLRDKVHLNQEGEALYLYFISHALVGGKNSSVAVRLSMPLLSLSSYH</sequence>
<protein>
    <recommendedName>
        <fullName evidence="3">SGNH domain-containing protein</fullName>
    </recommendedName>
</protein>
<dbReference type="GO" id="GO:0016788">
    <property type="term" value="F:hydrolase activity, acting on ester bonds"/>
    <property type="evidence" value="ECO:0007669"/>
    <property type="project" value="UniProtKB-ARBA"/>
</dbReference>
<keyword evidence="2" id="KW-1185">Reference proteome</keyword>
<name>A0AAV3U0D7_9ALTE</name>
<dbReference type="Proteomes" id="UP001409585">
    <property type="component" value="Unassembled WGS sequence"/>
</dbReference>